<dbReference type="AlphaFoldDB" id="A0AAX4F4N3"/>
<dbReference type="EMBL" id="CP136339">
    <property type="protein sequence ID" value="WOA54530.1"/>
    <property type="molecule type" value="Genomic_DNA"/>
</dbReference>
<organism evidence="1 2">
    <name type="scientific">Dickeya solani</name>
    <dbReference type="NCBI Taxonomy" id="1089444"/>
    <lineage>
        <taxon>Bacteria</taxon>
        <taxon>Pseudomonadati</taxon>
        <taxon>Pseudomonadota</taxon>
        <taxon>Gammaproteobacteria</taxon>
        <taxon>Enterobacterales</taxon>
        <taxon>Pectobacteriaceae</taxon>
        <taxon>Dickeya</taxon>
    </lineage>
</organism>
<protein>
    <submittedName>
        <fullName evidence="1">Uncharacterized protein</fullName>
    </submittedName>
</protein>
<dbReference type="RefSeq" id="WP_316394536.1">
    <property type="nucleotide sequence ID" value="NZ_CP136339.1"/>
</dbReference>
<gene>
    <name evidence="1" type="ORF">RXA29_10115</name>
</gene>
<evidence type="ECO:0000313" key="2">
    <source>
        <dbReference type="Proteomes" id="UP001304423"/>
    </source>
</evidence>
<name>A0AAX4F4N3_9GAMM</name>
<reference evidence="1" key="1">
    <citation type="submission" date="2023-10" db="EMBL/GenBank/DDBJ databases">
        <title>Clonality and diversity in the soft rot Dickeya solani phytopathogen.</title>
        <authorList>
            <person name="Pedron J."/>
            <person name="Van Gijsegem F."/>
            <person name="Portier P."/>
            <person name="Taghouti G."/>
        </authorList>
    </citation>
    <scope>NUCLEOTIDE SEQUENCE</scope>
    <source>
        <strain evidence="1">CFBP5647</strain>
    </source>
</reference>
<proteinExistence type="predicted"/>
<dbReference type="Proteomes" id="UP001304423">
    <property type="component" value="Chromosome"/>
</dbReference>
<evidence type="ECO:0000313" key="1">
    <source>
        <dbReference type="EMBL" id="WOA54530.1"/>
    </source>
</evidence>
<accession>A0AAX4F4N3</accession>
<sequence length="119" mass="13223">MINLSVKRVLFTSTLLTMSLFYQNTSVADGDINAKLTHQNEREKIKKSANFYKVSAACVIKKNNIIPNSTSDMLNSSMGDKKDRCIQECLYTLPTGSFDGGSFHSCMAECMGMVPMCDF</sequence>